<dbReference type="EMBL" id="JBHSAY010000015">
    <property type="protein sequence ID" value="MFC4134634.1"/>
    <property type="molecule type" value="Genomic_DNA"/>
</dbReference>
<evidence type="ECO:0000313" key="2">
    <source>
        <dbReference type="EMBL" id="MFC4134634.1"/>
    </source>
</evidence>
<dbReference type="Proteomes" id="UP001595816">
    <property type="component" value="Unassembled WGS sequence"/>
</dbReference>
<accession>A0ABV8LWE8</accession>
<evidence type="ECO:0000313" key="3">
    <source>
        <dbReference type="Proteomes" id="UP001595816"/>
    </source>
</evidence>
<dbReference type="InterPro" id="IPR029016">
    <property type="entry name" value="GAF-like_dom_sf"/>
</dbReference>
<sequence>MALVEYGETAIGAGRGEQAIGGSSAAEGSPEMHTIGWAVQMLEDAESVEEVQHILKGSARAGVNAQGVTIVRLDDDGHCHYADEDAMSPLWKGQRFPVDRCISGWAMMHGQTVVVPDIRVDGRIPQEAYRPTFVRSLVMVPIRPQSPIGAIGAYWADLHRASADEVAALEELAAAAAAAFARMDSSIAESPAPADAMSPN</sequence>
<dbReference type="Gene3D" id="3.30.450.40">
    <property type="match status" value="1"/>
</dbReference>
<name>A0ABV8LWE8_9ACTN</name>
<dbReference type="SMART" id="SM00065">
    <property type="entry name" value="GAF"/>
    <property type="match status" value="1"/>
</dbReference>
<dbReference type="RefSeq" id="WP_253761221.1">
    <property type="nucleotide sequence ID" value="NZ_JAMZDZ010000001.1"/>
</dbReference>
<protein>
    <submittedName>
        <fullName evidence="2">GAF domain-containing protein</fullName>
    </submittedName>
</protein>
<proteinExistence type="predicted"/>
<keyword evidence="3" id="KW-1185">Reference proteome</keyword>
<gene>
    <name evidence="2" type="ORF">ACFOZ4_28825</name>
</gene>
<dbReference type="Pfam" id="PF13185">
    <property type="entry name" value="GAF_2"/>
    <property type="match status" value="1"/>
</dbReference>
<dbReference type="InterPro" id="IPR003018">
    <property type="entry name" value="GAF"/>
</dbReference>
<evidence type="ECO:0000259" key="1">
    <source>
        <dbReference type="SMART" id="SM00065"/>
    </source>
</evidence>
<comment type="caution">
    <text evidence="2">The sequence shown here is derived from an EMBL/GenBank/DDBJ whole genome shotgun (WGS) entry which is preliminary data.</text>
</comment>
<reference evidence="3" key="1">
    <citation type="journal article" date="2019" name="Int. J. Syst. Evol. Microbiol.">
        <title>The Global Catalogue of Microorganisms (GCM) 10K type strain sequencing project: providing services to taxonomists for standard genome sequencing and annotation.</title>
        <authorList>
            <consortium name="The Broad Institute Genomics Platform"/>
            <consortium name="The Broad Institute Genome Sequencing Center for Infectious Disease"/>
            <person name="Wu L."/>
            <person name="Ma J."/>
        </authorList>
    </citation>
    <scope>NUCLEOTIDE SEQUENCE [LARGE SCALE GENOMIC DNA]</scope>
    <source>
        <strain evidence="3">CGMCC 4.7289</strain>
    </source>
</reference>
<feature type="domain" description="GAF" evidence="1">
    <location>
        <begin position="47"/>
        <end position="190"/>
    </location>
</feature>
<dbReference type="SUPFAM" id="SSF55781">
    <property type="entry name" value="GAF domain-like"/>
    <property type="match status" value="1"/>
</dbReference>
<organism evidence="2 3">
    <name type="scientific">Hamadaea flava</name>
    <dbReference type="NCBI Taxonomy" id="1742688"/>
    <lineage>
        <taxon>Bacteria</taxon>
        <taxon>Bacillati</taxon>
        <taxon>Actinomycetota</taxon>
        <taxon>Actinomycetes</taxon>
        <taxon>Micromonosporales</taxon>
        <taxon>Micromonosporaceae</taxon>
        <taxon>Hamadaea</taxon>
    </lineage>
</organism>